<reference evidence="3 4" key="1">
    <citation type="submission" date="2019-02" db="EMBL/GenBank/DDBJ databases">
        <title>Deep-cultivation of Planctomycetes and their phenomic and genomic characterization uncovers novel biology.</title>
        <authorList>
            <person name="Wiegand S."/>
            <person name="Jogler M."/>
            <person name="Boedeker C."/>
            <person name="Pinto D."/>
            <person name="Vollmers J."/>
            <person name="Rivas-Marin E."/>
            <person name="Kohn T."/>
            <person name="Peeters S.H."/>
            <person name="Heuer A."/>
            <person name="Rast P."/>
            <person name="Oberbeckmann S."/>
            <person name="Bunk B."/>
            <person name="Jeske O."/>
            <person name="Meyerdierks A."/>
            <person name="Storesund J.E."/>
            <person name="Kallscheuer N."/>
            <person name="Luecker S."/>
            <person name="Lage O.M."/>
            <person name="Pohl T."/>
            <person name="Merkel B.J."/>
            <person name="Hornburger P."/>
            <person name="Mueller R.-W."/>
            <person name="Bruemmer F."/>
            <person name="Labrenz M."/>
            <person name="Spormann A.M."/>
            <person name="Op Den Camp H."/>
            <person name="Overmann J."/>
            <person name="Amann R."/>
            <person name="Jetten M.S.M."/>
            <person name="Mascher T."/>
            <person name="Medema M.H."/>
            <person name="Devos D.P."/>
            <person name="Kaster A.-K."/>
            <person name="Ovreas L."/>
            <person name="Rohde M."/>
            <person name="Galperin M.Y."/>
            <person name="Jogler C."/>
        </authorList>
    </citation>
    <scope>NUCLEOTIDE SEQUENCE [LARGE SCALE GENOMIC DNA]</scope>
    <source>
        <strain evidence="3 4">Pla144</strain>
    </source>
</reference>
<dbReference type="PANTHER" id="PTHR34154:SF3">
    <property type="entry name" value="ALKALI-SENSITIVE LINKAGE PROTEIN 1"/>
    <property type="match status" value="1"/>
</dbReference>
<evidence type="ECO:0000313" key="3">
    <source>
        <dbReference type="EMBL" id="TWU22717.1"/>
    </source>
</evidence>
<dbReference type="PANTHER" id="PTHR34154">
    <property type="entry name" value="ALKALI-SENSITIVE LINKAGE PROTEIN 1"/>
    <property type="match status" value="1"/>
</dbReference>
<keyword evidence="4" id="KW-1185">Reference proteome</keyword>
<evidence type="ECO:0000259" key="2">
    <source>
        <dbReference type="Pfam" id="PF11790"/>
    </source>
</evidence>
<dbReference type="AlphaFoldDB" id="A0A5C6CG72"/>
<dbReference type="EMBL" id="SJPS01000007">
    <property type="protein sequence ID" value="TWU22717.1"/>
    <property type="molecule type" value="Genomic_DNA"/>
</dbReference>
<feature type="chain" id="PRO_5022950688" evidence="1">
    <location>
        <begin position="26"/>
        <end position="278"/>
    </location>
</feature>
<dbReference type="GO" id="GO:0016787">
    <property type="term" value="F:hydrolase activity"/>
    <property type="evidence" value="ECO:0007669"/>
    <property type="project" value="UniProtKB-KW"/>
</dbReference>
<gene>
    <name evidence="3" type="ORF">Pla144_41780</name>
</gene>
<sequence precursor="true">MFSTVRLLLALCSLHFGLATSPGEAKDTTAQPSAKRGFCTVVRKDGEGAERIEALNAKWFYTWGAKKPAVMPQNAEFVPMIWGRFNPERHSHLEQLTLAAQQGEFKYLMGFNEPDQPKQSDITVSEAIQLWPVLEAIGLPLCSPGCVHPDKEWMQQFMKEVDELGLRVDYVSVHSYGGPSAKALVERLKKIHAMYNRPIWITEFAVGDWNAQSVAENKHSPEKIKQFMLEVLPMLEELDFVHRYAWFSASPDSAPLGTSALFNEDGSLTELGEIYSSF</sequence>
<dbReference type="Gene3D" id="3.20.20.80">
    <property type="entry name" value="Glycosidases"/>
    <property type="match status" value="1"/>
</dbReference>
<keyword evidence="1" id="KW-0732">Signal</keyword>
<dbReference type="RefSeq" id="WP_197530847.1">
    <property type="nucleotide sequence ID" value="NZ_SJPS01000007.1"/>
</dbReference>
<feature type="signal peptide" evidence="1">
    <location>
        <begin position="1"/>
        <end position="25"/>
    </location>
</feature>
<dbReference type="SUPFAM" id="SSF51445">
    <property type="entry name" value="(Trans)glycosidases"/>
    <property type="match status" value="1"/>
</dbReference>
<evidence type="ECO:0000256" key="1">
    <source>
        <dbReference type="SAM" id="SignalP"/>
    </source>
</evidence>
<organism evidence="3 4">
    <name type="scientific">Bythopirellula polymerisocia</name>
    <dbReference type="NCBI Taxonomy" id="2528003"/>
    <lineage>
        <taxon>Bacteria</taxon>
        <taxon>Pseudomonadati</taxon>
        <taxon>Planctomycetota</taxon>
        <taxon>Planctomycetia</taxon>
        <taxon>Pirellulales</taxon>
        <taxon>Lacipirellulaceae</taxon>
        <taxon>Bythopirellula</taxon>
    </lineage>
</organism>
<feature type="domain" description="Asl1-like glycosyl hydrolase catalytic" evidence="2">
    <location>
        <begin position="55"/>
        <end position="275"/>
    </location>
</feature>
<dbReference type="Proteomes" id="UP000318437">
    <property type="component" value="Unassembled WGS sequence"/>
</dbReference>
<dbReference type="InterPro" id="IPR053183">
    <property type="entry name" value="ASL1"/>
</dbReference>
<evidence type="ECO:0000313" key="4">
    <source>
        <dbReference type="Proteomes" id="UP000318437"/>
    </source>
</evidence>
<name>A0A5C6CG72_9BACT</name>
<comment type="caution">
    <text evidence="3">The sequence shown here is derived from an EMBL/GenBank/DDBJ whole genome shotgun (WGS) entry which is preliminary data.</text>
</comment>
<dbReference type="InterPro" id="IPR017853">
    <property type="entry name" value="GH"/>
</dbReference>
<proteinExistence type="predicted"/>
<dbReference type="GO" id="GO:0071966">
    <property type="term" value="P:fungal-type cell wall polysaccharide metabolic process"/>
    <property type="evidence" value="ECO:0007669"/>
    <property type="project" value="TreeGrafter"/>
</dbReference>
<keyword evidence="3" id="KW-0378">Hydrolase</keyword>
<accession>A0A5C6CG72</accession>
<dbReference type="InterPro" id="IPR024655">
    <property type="entry name" value="Asl1_glyco_hydro_catalytic"/>
</dbReference>
<dbReference type="Pfam" id="PF11790">
    <property type="entry name" value="Glyco_hydro_cc"/>
    <property type="match status" value="1"/>
</dbReference>
<protein>
    <submittedName>
        <fullName evidence="3">Glycosyl hydrolase catalytic core</fullName>
    </submittedName>
</protein>